<sequence length="645" mass="76846">MDYSKIDELYENENLTIFFIVKDDPYKIKDVNIIISDFEKDKKFRMDFDGKKAFVSLPFDSLPEKGFYYYFEIITKDNSFEYIPEKVEERIKNIVKFIKEGKKAKKDIILLLPENEKNIPLDRFVFSVYIPSGTKNVKLVMDGEDITAKCLIGEKILSYAPEKFLKPSRYRFDIIKDQKLLKTYYLNISKKDFFEDFCNGFIDYNGRYETGSNTNFFNSYSISFYGNLNRFFYKFSIYNNIFSNKNFLNDQKLYLHFNFAKFDLNIFDLFFYDDFSYYKLLPLKGINFSFKDSLGSFSNISGKISGENILLSRTFFYKKIRLYDFKFENVLYKDSVLWVNFKLKNGLNIFENRLKFSYTLSSPFFSKKMDSINFFYDFKNYSNKFETDIDLKKYYANFYIVKKSVSKTPFFYDKYDKIYLKNIFLIKNDLIITGDLTLENKNEKNYIFRFEGSNIFDNINLLYKKNDLPNIYFSISNIFYPKDNSGSKNSIFKVSTGTSYRTFVNDFDFYGKFFIEQTNYKFSQYDKKLLTGYDLLFSLLYKSFIKTSLTLKSLIDEGGIERIIFEKYGFGFELLNLPKNFTTGFLTQFLLKQDFSGFKKMDLILTPEIKFRLKNIDFNFYPSLLFNLLTADGYSDISFNCSIDF</sequence>
<reference evidence="1" key="1">
    <citation type="journal article" date="2020" name="mSystems">
        <title>Genome- and Community-Level Interaction Insights into Carbon Utilization and Element Cycling Functions of Hydrothermarchaeota in Hydrothermal Sediment.</title>
        <authorList>
            <person name="Zhou Z."/>
            <person name="Liu Y."/>
            <person name="Xu W."/>
            <person name="Pan J."/>
            <person name="Luo Z.H."/>
            <person name="Li M."/>
        </authorList>
    </citation>
    <scope>NUCLEOTIDE SEQUENCE [LARGE SCALE GENOMIC DNA]</scope>
    <source>
        <strain evidence="1">SpSt-464</strain>
    </source>
</reference>
<gene>
    <name evidence="1" type="ORF">ENS15_03750</name>
</gene>
<dbReference type="EMBL" id="DSTT01000005">
    <property type="protein sequence ID" value="HFK23746.1"/>
    <property type="molecule type" value="Genomic_DNA"/>
</dbReference>
<proteinExistence type="predicted"/>
<dbReference type="AlphaFoldDB" id="A0A7C3NGE6"/>
<comment type="caution">
    <text evidence="1">The sequence shown here is derived from an EMBL/GenBank/DDBJ whole genome shotgun (WGS) entry which is preliminary data.</text>
</comment>
<name>A0A7C3NGE6_UNCW3</name>
<evidence type="ECO:0000313" key="1">
    <source>
        <dbReference type="EMBL" id="HFK23746.1"/>
    </source>
</evidence>
<accession>A0A7C3NGE6</accession>
<organism evidence="1">
    <name type="scientific">candidate division WOR-3 bacterium</name>
    <dbReference type="NCBI Taxonomy" id="2052148"/>
    <lineage>
        <taxon>Bacteria</taxon>
        <taxon>Bacteria division WOR-3</taxon>
    </lineage>
</organism>
<protein>
    <submittedName>
        <fullName evidence="1">Uncharacterized protein</fullName>
    </submittedName>
</protein>